<feature type="domain" description="Dam-replacing protein HTH" evidence="1">
    <location>
        <begin position="186"/>
        <end position="254"/>
    </location>
</feature>
<dbReference type="InterPro" id="IPR041368">
    <property type="entry name" value="DRP_C"/>
</dbReference>
<dbReference type="Gene3D" id="1.10.10.10">
    <property type="entry name" value="Winged helix-like DNA-binding domain superfamily/Winged helix DNA-binding domain"/>
    <property type="match status" value="1"/>
</dbReference>
<dbReference type="InterPro" id="IPR010324">
    <property type="entry name" value="DRP"/>
</dbReference>
<dbReference type="Pfam" id="PF06044">
    <property type="entry name" value="DpnI"/>
    <property type="match status" value="1"/>
</dbReference>
<dbReference type="EMBL" id="AZGQ01000012">
    <property type="protein sequence ID" value="ETA82904.1"/>
    <property type="molecule type" value="Genomic_DNA"/>
</dbReference>
<dbReference type="Proteomes" id="UP000018554">
    <property type="component" value="Unassembled WGS sequence"/>
</dbReference>
<evidence type="ECO:0000313" key="3">
    <source>
        <dbReference type="Proteomes" id="UP000018554"/>
    </source>
</evidence>
<reference evidence="2 3" key="1">
    <citation type="submission" date="2013-11" db="EMBL/GenBank/DDBJ databases">
        <title>The Genome Sequence of Eikenella corrodens CC92I.</title>
        <authorList>
            <consortium name="The Broad Institute Genomics Platform"/>
            <person name="Earl A."/>
            <person name="Allen-Vercoe E."/>
            <person name="Daigneault M."/>
            <person name="Young S.K."/>
            <person name="Zeng Q."/>
            <person name="Gargeya S."/>
            <person name="Fitzgerald M."/>
            <person name="Abouelleil A."/>
            <person name="Alvarado L."/>
            <person name="Chapman S.B."/>
            <person name="Gainer-Dewar J."/>
            <person name="Goldberg J."/>
            <person name="Griggs A."/>
            <person name="Gujja S."/>
            <person name="Hansen M."/>
            <person name="Howarth C."/>
            <person name="Imamovic A."/>
            <person name="Ireland A."/>
            <person name="Larimer J."/>
            <person name="McCowan C."/>
            <person name="Murphy C."/>
            <person name="Pearson M."/>
            <person name="Poon T.W."/>
            <person name="Priest M."/>
            <person name="Roberts A."/>
            <person name="Saif S."/>
            <person name="Shea T."/>
            <person name="Sykes S."/>
            <person name="Wortman J."/>
            <person name="Nusbaum C."/>
            <person name="Birren B."/>
        </authorList>
    </citation>
    <scope>NUCLEOTIDE SEQUENCE [LARGE SCALE GENOMIC DNA]</scope>
    <source>
        <strain evidence="2 3">CC92I</strain>
    </source>
</reference>
<evidence type="ECO:0000259" key="1">
    <source>
        <dbReference type="Pfam" id="PF17726"/>
    </source>
</evidence>
<dbReference type="Gene3D" id="3.40.210.30">
    <property type="entry name" value="Dam replacing family, catalytic PD-(D/E)XK domain"/>
    <property type="match status" value="1"/>
</dbReference>
<dbReference type="Pfam" id="PF17726">
    <property type="entry name" value="DpnI_C"/>
    <property type="match status" value="1"/>
</dbReference>
<dbReference type="InterPro" id="IPR043025">
    <property type="entry name" value="DRP_PD-(D/E)XK_dom"/>
</dbReference>
<evidence type="ECO:0000313" key="2">
    <source>
        <dbReference type="EMBL" id="ETA82904.1"/>
    </source>
</evidence>
<organism evidence="2 3">
    <name type="scientific">Eikenella corrodens CC92I</name>
    <dbReference type="NCBI Taxonomy" id="1073362"/>
    <lineage>
        <taxon>Bacteria</taxon>
        <taxon>Pseudomonadati</taxon>
        <taxon>Pseudomonadota</taxon>
        <taxon>Betaproteobacteria</taxon>
        <taxon>Neisseriales</taxon>
        <taxon>Neisseriaceae</taxon>
        <taxon>Eikenella</taxon>
    </lineage>
</organism>
<comment type="caution">
    <text evidence="2">The sequence shown here is derived from an EMBL/GenBank/DDBJ whole genome shotgun (WGS) entry which is preliminary data.</text>
</comment>
<dbReference type="PATRIC" id="fig|1073362.3.peg.2261"/>
<name>V7IC24_EIKCO</name>
<dbReference type="AlphaFoldDB" id="V7IC24"/>
<dbReference type="HOGENOM" id="CLU_095681_0_0_4"/>
<sequence>MNLRFNTSLAEGYKSAAQIARILTENWMAENVYCPSCGCKPICKAPNNRPVQDFLCPKCNEQFELKSKNGKSTGKMVNDGAYQTMIERIQADDNPNFFFLSYRKADYSVQQLMLVPKHFITADMIIRRKPLPETARRAGWVGCTINIGNLPESGKILLVNQAQIIEPEQVHKQWAANLFLRKQKTERKGWLLAIMKCVERLPEKFDLKQMYEFEQQLAVQFPGNKHIKDKIRQQLQILRDQNLIEFSARGQYRKIAV</sequence>
<proteinExistence type="predicted"/>
<dbReference type="CDD" id="cd22319">
    <property type="entry name" value="DpnI-like"/>
    <property type="match status" value="1"/>
</dbReference>
<dbReference type="RefSeq" id="WP_023887944.1">
    <property type="nucleotide sequence ID" value="NZ_KI635565.1"/>
</dbReference>
<gene>
    <name evidence="2" type="ORF">HMPREF1177_01986</name>
</gene>
<keyword evidence="3" id="KW-1185">Reference proteome</keyword>
<protein>
    <recommendedName>
        <fullName evidence="1">Dam-replacing protein HTH domain-containing protein</fullName>
    </recommendedName>
</protein>
<accession>V7IC24</accession>
<dbReference type="InterPro" id="IPR036388">
    <property type="entry name" value="WH-like_DNA-bd_sf"/>
</dbReference>